<dbReference type="Proteomes" id="UP000756132">
    <property type="component" value="Chromosome 2"/>
</dbReference>
<dbReference type="GO" id="GO:0005524">
    <property type="term" value="F:ATP binding"/>
    <property type="evidence" value="ECO:0007669"/>
    <property type="project" value="UniProtKB-UniRule"/>
</dbReference>
<evidence type="ECO:0000256" key="7">
    <source>
        <dbReference type="PIRNR" id="PIRNR031057"/>
    </source>
</evidence>
<dbReference type="OMA" id="HHLYMMT"/>
<evidence type="ECO:0000256" key="3">
    <source>
        <dbReference type="ARBA" id="ARBA00022679"/>
    </source>
</evidence>
<keyword evidence="3 7" id="KW-0808">Transferase</keyword>
<reference evidence="9" key="1">
    <citation type="submission" date="2021-12" db="EMBL/GenBank/DDBJ databases">
        <authorList>
            <person name="Zaccaron A."/>
            <person name="Stergiopoulos I."/>
        </authorList>
    </citation>
    <scope>NUCLEOTIDE SEQUENCE</scope>
    <source>
        <strain evidence="9">Race5_Kim</strain>
    </source>
</reference>
<dbReference type="InterPro" id="IPR016966">
    <property type="entry name" value="Thiamin_pyrophosphokinase_euk"/>
</dbReference>
<keyword evidence="5 7" id="KW-0418">Kinase</keyword>
<dbReference type="GO" id="GO:0016301">
    <property type="term" value="F:kinase activity"/>
    <property type="evidence" value="ECO:0007669"/>
    <property type="project" value="UniProtKB-UniRule"/>
</dbReference>
<dbReference type="CDD" id="cd07995">
    <property type="entry name" value="TPK"/>
    <property type="match status" value="1"/>
</dbReference>
<sequence length="275" mass="30619">MEKGHGVKDKTDGGSPAQIHLTQFLAATLKENGHSDKSTTALIILNSPISDFECFERLYNHASYVLCVDGGANRLHDLLVARHHDQPWASALQKALPNAVHGDLDSVRDDVRKKYEQVGVQVSHDPDQYCTDFGKAIKKVMANVPCLENILVLGSIGGRVDQGIGLLHEMYREQKFNHPELRFWLFTESSISILLQKGTTTIHTPINKGLITPNVGILPLYGKACISIKGFEWDVTAWATEMGRQVSTSNHIMADQVFVTTDTEVLFTVERQIER</sequence>
<dbReference type="KEGG" id="ffu:CLAFUR5_03519"/>
<dbReference type="Pfam" id="PF04265">
    <property type="entry name" value="TPK_B1_binding"/>
    <property type="match status" value="1"/>
</dbReference>
<dbReference type="InterPro" id="IPR036759">
    <property type="entry name" value="TPK_catalytic_sf"/>
</dbReference>
<organism evidence="9 10">
    <name type="scientific">Passalora fulva</name>
    <name type="common">Tomato leaf mold</name>
    <name type="synonym">Cladosporium fulvum</name>
    <dbReference type="NCBI Taxonomy" id="5499"/>
    <lineage>
        <taxon>Eukaryota</taxon>
        <taxon>Fungi</taxon>
        <taxon>Dikarya</taxon>
        <taxon>Ascomycota</taxon>
        <taxon>Pezizomycotina</taxon>
        <taxon>Dothideomycetes</taxon>
        <taxon>Dothideomycetidae</taxon>
        <taxon>Mycosphaerellales</taxon>
        <taxon>Mycosphaerellaceae</taxon>
        <taxon>Fulvia</taxon>
    </lineage>
</organism>
<keyword evidence="4 7" id="KW-0547">Nucleotide-binding</keyword>
<evidence type="ECO:0000259" key="8">
    <source>
        <dbReference type="SMART" id="SM00983"/>
    </source>
</evidence>
<dbReference type="SMART" id="SM00983">
    <property type="entry name" value="TPK_B1_binding"/>
    <property type="match status" value="1"/>
</dbReference>
<dbReference type="Pfam" id="PF04263">
    <property type="entry name" value="TPK_catalytic"/>
    <property type="match status" value="1"/>
</dbReference>
<dbReference type="InterPro" id="IPR006282">
    <property type="entry name" value="Thi_PPkinase"/>
</dbReference>
<evidence type="ECO:0000256" key="2">
    <source>
        <dbReference type="ARBA" id="ARBA00006785"/>
    </source>
</evidence>
<dbReference type="PANTHER" id="PTHR13622:SF8">
    <property type="entry name" value="THIAMIN PYROPHOSPHOKINASE 1"/>
    <property type="match status" value="1"/>
</dbReference>
<dbReference type="EMBL" id="CP090164">
    <property type="protein sequence ID" value="UJO14212.1"/>
    <property type="molecule type" value="Genomic_DNA"/>
</dbReference>
<dbReference type="RefSeq" id="XP_047758578.1">
    <property type="nucleotide sequence ID" value="XM_047902667.1"/>
</dbReference>
<dbReference type="GO" id="GO:0030975">
    <property type="term" value="F:thiamine binding"/>
    <property type="evidence" value="ECO:0007669"/>
    <property type="project" value="UniProtKB-UniRule"/>
</dbReference>
<dbReference type="NCBIfam" id="TIGR01378">
    <property type="entry name" value="thi_PPkinase"/>
    <property type="match status" value="1"/>
</dbReference>
<protein>
    <recommendedName>
        <fullName evidence="7">Thiamine pyrophosphokinase</fullName>
        <ecNumber evidence="7">2.7.6.2</ecNumber>
    </recommendedName>
</protein>
<evidence type="ECO:0000256" key="6">
    <source>
        <dbReference type="ARBA" id="ARBA00022840"/>
    </source>
</evidence>
<evidence type="ECO:0000256" key="4">
    <source>
        <dbReference type="ARBA" id="ARBA00022741"/>
    </source>
</evidence>
<dbReference type="InterPro" id="IPR007371">
    <property type="entry name" value="TPK_catalytic"/>
</dbReference>
<proteinExistence type="inferred from homology"/>
<dbReference type="AlphaFoldDB" id="A0A9Q8LB68"/>
<dbReference type="PANTHER" id="PTHR13622">
    <property type="entry name" value="THIAMIN PYROPHOSPHOKINASE"/>
    <property type="match status" value="1"/>
</dbReference>
<dbReference type="SUPFAM" id="SSF63862">
    <property type="entry name" value="Thiamin pyrophosphokinase, substrate-binding domain"/>
    <property type="match status" value="1"/>
</dbReference>
<evidence type="ECO:0000313" key="9">
    <source>
        <dbReference type="EMBL" id="UJO14212.1"/>
    </source>
</evidence>
<dbReference type="GO" id="GO:0004788">
    <property type="term" value="F:thiamine diphosphokinase activity"/>
    <property type="evidence" value="ECO:0007669"/>
    <property type="project" value="UniProtKB-UniRule"/>
</dbReference>
<comment type="similarity">
    <text evidence="2 7">Belongs to the thiamine pyrophosphokinase family.</text>
</comment>
<dbReference type="InterPro" id="IPR007373">
    <property type="entry name" value="Thiamin_PyroPKinase_B1-bd"/>
</dbReference>
<gene>
    <name evidence="9" type="ORF">CLAFUR5_03519</name>
</gene>
<feature type="domain" description="Thiamin pyrophosphokinase thiamin-binding" evidence="8">
    <location>
        <begin position="198"/>
        <end position="266"/>
    </location>
</feature>
<dbReference type="OrthoDB" id="25149at2759"/>
<evidence type="ECO:0000256" key="5">
    <source>
        <dbReference type="ARBA" id="ARBA00022777"/>
    </source>
</evidence>
<name>A0A9Q8LB68_PASFU</name>
<dbReference type="SUPFAM" id="SSF63999">
    <property type="entry name" value="Thiamin pyrophosphokinase, catalytic domain"/>
    <property type="match status" value="1"/>
</dbReference>
<dbReference type="InterPro" id="IPR036371">
    <property type="entry name" value="TPK_B1-bd_sf"/>
</dbReference>
<keyword evidence="6 7" id="KW-0067">ATP-binding</keyword>
<reference evidence="9" key="2">
    <citation type="journal article" date="2022" name="Microb. Genom.">
        <title>A chromosome-scale genome assembly of the tomato pathogen Cladosporium fulvum reveals a compartmentalized genome architecture and the presence of a dispensable chromosome.</title>
        <authorList>
            <person name="Zaccaron A.Z."/>
            <person name="Chen L.H."/>
            <person name="Samaras A."/>
            <person name="Stergiopoulos I."/>
        </authorList>
    </citation>
    <scope>NUCLEOTIDE SEQUENCE</scope>
    <source>
        <strain evidence="9">Race5_Kim</strain>
    </source>
</reference>
<dbReference type="Gene3D" id="3.40.50.10240">
    <property type="entry name" value="Thiamin pyrophosphokinase, catalytic domain"/>
    <property type="match status" value="1"/>
</dbReference>
<dbReference type="GO" id="GO:0009229">
    <property type="term" value="P:thiamine diphosphate biosynthetic process"/>
    <property type="evidence" value="ECO:0007669"/>
    <property type="project" value="UniProtKB-UniRule"/>
</dbReference>
<dbReference type="EC" id="2.7.6.2" evidence="7"/>
<comment type="catalytic activity">
    <reaction evidence="7">
        <text>thiamine + ATP = thiamine diphosphate + AMP + H(+)</text>
        <dbReference type="Rhea" id="RHEA:11576"/>
        <dbReference type="ChEBI" id="CHEBI:15378"/>
        <dbReference type="ChEBI" id="CHEBI:18385"/>
        <dbReference type="ChEBI" id="CHEBI:30616"/>
        <dbReference type="ChEBI" id="CHEBI:58937"/>
        <dbReference type="ChEBI" id="CHEBI:456215"/>
    </reaction>
</comment>
<accession>A0A9Q8LB68</accession>
<dbReference type="GO" id="GO:0006772">
    <property type="term" value="P:thiamine metabolic process"/>
    <property type="evidence" value="ECO:0007669"/>
    <property type="project" value="InterPro"/>
</dbReference>
<comment type="pathway">
    <text evidence="1 7">Cofactor biosynthesis; thiamine diphosphate biosynthesis; thiamine diphosphate from thiamine: step 1/1.</text>
</comment>
<keyword evidence="10" id="KW-1185">Reference proteome</keyword>
<dbReference type="PIRSF" id="PIRSF031057">
    <property type="entry name" value="Thiamin_pyrophosphokinase"/>
    <property type="match status" value="1"/>
</dbReference>
<evidence type="ECO:0000313" key="10">
    <source>
        <dbReference type="Proteomes" id="UP000756132"/>
    </source>
</evidence>
<evidence type="ECO:0000256" key="1">
    <source>
        <dbReference type="ARBA" id="ARBA00005078"/>
    </source>
</evidence>
<dbReference type="GeneID" id="71983397"/>